<dbReference type="KEGG" id="mpsy:CEK71_16780"/>
<sequence>MNSLAKNALLLTIVTLSFTYQSHAKKTSLEQRLLSVVGKNAVRCGVFHFNDRKSEYLSDAAAAQAIRCMTVAYQHGQGFYLSDEGSGIDSYVAKGILGTPNRSGIYRFDYDSSPSGGGFSGNDAFGMASCHKNAVPGKIDPETDCAIKLKAPPPEPVKIKIKSKPSRCEFTQLKLPDDFAVLAVARPSGVAVGHKTDFQIDQSGYQALQVEVLVNQPDKPLVLILGQSAPTIWNIHWTQGTHIIAVVVGGGNRQAVAGLPRGIPMLNPTGENEDGCKDFYKEGELETLNPLSRRLFGRPVEKVYLAENGNVLVGEPLSPDIKVLSSSATPPKSFFDKNAPLAGEAGLEDGLKKGLLRKATEEDGRAWFAQVAEREPSDVPPIAGQETTPKTPGIYEGAYVVLKPFVFPAGLVAKNFFVPRGVPVPSGDSGHSAIYDFNTLKCLGLDLLCYRP</sequence>
<proteinExistence type="predicted"/>
<gene>
    <name evidence="1" type="ORF">CEK71_16780</name>
</gene>
<accession>A0A1Z4C232</accession>
<name>A0A1Z4C232_9GAMM</name>
<keyword evidence="2" id="KW-1185">Reference proteome</keyword>
<organism evidence="1 2">
    <name type="scientific">Methylovulum psychrotolerans</name>
    <dbReference type="NCBI Taxonomy" id="1704499"/>
    <lineage>
        <taxon>Bacteria</taxon>
        <taxon>Pseudomonadati</taxon>
        <taxon>Pseudomonadota</taxon>
        <taxon>Gammaproteobacteria</taxon>
        <taxon>Methylococcales</taxon>
        <taxon>Methylococcaceae</taxon>
        <taxon>Methylovulum</taxon>
    </lineage>
</organism>
<dbReference type="Proteomes" id="UP000197019">
    <property type="component" value="Chromosome"/>
</dbReference>
<dbReference type="OrthoDB" id="5523842at2"/>
<evidence type="ECO:0000313" key="2">
    <source>
        <dbReference type="Proteomes" id="UP000197019"/>
    </source>
</evidence>
<protein>
    <submittedName>
        <fullName evidence="1">Uncharacterized protein</fullName>
    </submittedName>
</protein>
<evidence type="ECO:0000313" key="1">
    <source>
        <dbReference type="EMBL" id="ASF47583.1"/>
    </source>
</evidence>
<dbReference type="AlphaFoldDB" id="A0A1Z4C232"/>
<dbReference type="RefSeq" id="WP_088620455.1">
    <property type="nucleotide sequence ID" value="NZ_CP022129.1"/>
</dbReference>
<dbReference type="EMBL" id="CP022129">
    <property type="protein sequence ID" value="ASF47583.1"/>
    <property type="molecule type" value="Genomic_DNA"/>
</dbReference>
<reference evidence="1 2" key="1">
    <citation type="submission" date="2017-06" db="EMBL/GenBank/DDBJ databases">
        <title>Genome Sequencing of the methanotroph Methylovulum psychrotolerants str. HV10-M2 isolated from a high-altitude environment.</title>
        <authorList>
            <person name="Mateos-Rivera A."/>
        </authorList>
    </citation>
    <scope>NUCLEOTIDE SEQUENCE [LARGE SCALE GENOMIC DNA]</scope>
    <source>
        <strain evidence="1 2">HV10_M2</strain>
    </source>
</reference>